<dbReference type="EMBL" id="LR796331">
    <property type="protein sequence ID" value="CAB4137456.1"/>
    <property type="molecule type" value="Genomic_DNA"/>
</dbReference>
<evidence type="ECO:0000313" key="1">
    <source>
        <dbReference type="EMBL" id="CAB4137456.1"/>
    </source>
</evidence>
<name>A0A6J5LWX2_9CAUD</name>
<protein>
    <submittedName>
        <fullName evidence="1">Uncharacterized protein</fullName>
    </submittedName>
</protein>
<gene>
    <name evidence="1" type="ORF">UFOVP327_26</name>
</gene>
<organism evidence="1">
    <name type="scientific">uncultured Caudovirales phage</name>
    <dbReference type="NCBI Taxonomy" id="2100421"/>
    <lineage>
        <taxon>Viruses</taxon>
        <taxon>Duplodnaviria</taxon>
        <taxon>Heunggongvirae</taxon>
        <taxon>Uroviricota</taxon>
        <taxon>Caudoviricetes</taxon>
        <taxon>Peduoviridae</taxon>
        <taxon>Maltschvirus</taxon>
        <taxon>Maltschvirus maltsch</taxon>
    </lineage>
</organism>
<sequence length="156" mass="16128">MSYIYPAPGVANVQATLTLVASGVAGNLNVPALQDVTINNSNDVFTWTQLDRGSKLQIATTATNSLAMNLVLDKTIFFGNASATTGSAPKLGVFGMSKDKTLVNFTLYMGDEDNGNTGPTVSGAAYITGLAPTVSADSPVWVSPVTLTVTGDYTIS</sequence>
<accession>A0A6J5LWX2</accession>
<proteinExistence type="predicted"/>
<reference evidence="1" key="1">
    <citation type="submission" date="2020-04" db="EMBL/GenBank/DDBJ databases">
        <authorList>
            <person name="Chiriac C."/>
            <person name="Salcher M."/>
            <person name="Ghai R."/>
            <person name="Kavagutti S V."/>
        </authorList>
    </citation>
    <scope>NUCLEOTIDE SEQUENCE</scope>
</reference>